<feature type="compositionally biased region" description="Gly residues" evidence="3">
    <location>
        <begin position="168"/>
        <end position="180"/>
    </location>
</feature>
<keyword evidence="1 6" id="KW-0645">Protease</keyword>
<keyword evidence="2 6" id="KW-0378">Hydrolase</keyword>
<feature type="compositionally biased region" description="Polar residues" evidence="3">
    <location>
        <begin position="236"/>
        <end position="246"/>
    </location>
</feature>
<dbReference type="GO" id="GO:0008233">
    <property type="term" value="F:peptidase activity"/>
    <property type="evidence" value="ECO:0007669"/>
    <property type="project" value="UniProtKB-KW"/>
</dbReference>
<dbReference type="EMBL" id="JBHSIY010000010">
    <property type="protein sequence ID" value="MFC4867363.1"/>
    <property type="molecule type" value="Genomic_DNA"/>
</dbReference>
<feature type="compositionally biased region" description="Low complexity" evidence="3">
    <location>
        <begin position="54"/>
        <end position="65"/>
    </location>
</feature>
<evidence type="ECO:0000259" key="5">
    <source>
        <dbReference type="PROSITE" id="PS50106"/>
    </source>
</evidence>
<dbReference type="SMART" id="SM00228">
    <property type="entry name" value="PDZ"/>
    <property type="match status" value="1"/>
</dbReference>
<evidence type="ECO:0000256" key="2">
    <source>
        <dbReference type="ARBA" id="ARBA00022801"/>
    </source>
</evidence>
<evidence type="ECO:0000313" key="6">
    <source>
        <dbReference type="EMBL" id="MFC4867363.1"/>
    </source>
</evidence>
<evidence type="ECO:0000256" key="3">
    <source>
        <dbReference type="SAM" id="MobiDB-lite"/>
    </source>
</evidence>
<keyword evidence="4" id="KW-0472">Membrane</keyword>
<dbReference type="EC" id="3.4.21.-" evidence="6"/>
<reference evidence="7" key="1">
    <citation type="journal article" date="2019" name="Int. J. Syst. Evol. Microbiol.">
        <title>The Global Catalogue of Microorganisms (GCM) 10K type strain sequencing project: providing services to taxonomists for standard genome sequencing and annotation.</title>
        <authorList>
            <consortium name="The Broad Institute Genomics Platform"/>
            <consortium name="The Broad Institute Genome Sequencing Center for Infectious Disease"/>
            <person name="Wu L."/>
            <person name="Ma J."/>
        </authorList>
    </citation>
    <scope>NUCLEOTIDE SEQUENCE [LARGE SCALE GENOMIC DNA]</scope>
    <source>
        <strain evidence="7">CGMCC 4.7304</strain>
    </source>
</reference>
<dbReference type="GO" id="GO:0006508">
    <property type="term" value="P:proteolysis"/>
    <property type="evidence" value="ECO:0007669"/>
    <property type="project" value="UniProtKB-KW"/>
</dbReference>
<dbReference type="SUPFAM" id="SSF50494">
    <property type="entry name" value="Trypsin-like serine proteases"/>
    <property type="match status" value="1"/>
</dbReference>
<dbReference type="InterPro" id="IPR051201">
    <property type="entry name" value="Chloro_Bact_Ser_Proteases"/>
</dbReference>
<evidence type="ECO:0000256" key="1">
    <source>
        <dbReference type="ARBA" id="ARBA00022670"/>
    </source>
</evidence>
<dbReference type="PANTHER" id="PTHR43343:SF3">
    <property type="entry name" value="PROTEASE DO-LIKE 8, CHLOROPLASTIC"/>
    <property type="match status" value="1"/>
</dbReference>
<protein>
    <submittedName>
        <fullName evidence="6">S1C family serine protease</fullName>
        <ecNumber evidence="6">3.4.21.-</ecNumber>
    </submittedName>
</protein>
<dbReference type="PRINTS" id="PR00834">
    <property type="entry name" value="PROTEASES2C"/>
</dbReference>
<evidence type="ECO:0000256" key="4">
    <source>
        <dbReference type="SAM" id="Phobius"/>
    </source>
</evidence>
<feature type="domain" description="PDZ" evidence="5">
    <location>
        <begin position="474"/>
        <end position="533"/>
    </location>
</feature>
<dbReference type="RefSeq" id="WP_344142424.1">
    <property type="nucleotide sequence ID" value="NZ_BAAAQI010000004.1"/>
</dbReference>
<feature type="compositionally biased region" description="Low complexity" evidence="3">
    <location>
        <begin position="142"/>
        <end position="151"/>
    </location>
</feature>
<feature type="compositionally biased region" description="Low complexity" evidence="3">
    <location>
        <begin position="88"/>
        <end position="104"/>
    </location>
</feature>
<comment type="caution">
    <text evidence="6">The sequence shown here is derived from an EMBL/GenBank/DDBJ whole genome shotgun (WGS) entry which is preliminary data.</text>
</comment>
<feature type="transmembrane region" description="Helical" evidence="4">
    <location>
        <begin position="201"/>
        <end position="222"/>
    </location>
</feature>
<feature type="compositionally biased region" description="Low complexity" evidence="3">
    <location>
        <begin position="30"/>
        <end position="46"/>
    </location>
</feature>
<keyword evidence="7" id="KW-1185">Reference proteome</keyword>
<sequence length="572" mass="55858">MTDETGPRSPDGGPDQTWSHPQSPAEGRPEAAQPPADAPAAEQQPELPAPPQQPADAGTGEQQAEPPAPPQQPADPWAGGPAGPPPDAGAGAAPDSPYAQQWQPPQGPPPAGAWAARPPQHPGAPVAGTGQWPIQGAGGQAPGAPHYAQQGGAPGMGGPGAPPPGAPGGPGGPGDPGGAGPFPAPGFPPPRPPKQRRGMPLWAVLIVVAVVAVGSAGVGGALGGSLGVQTAAPSPGESSPRLNTDLPSDAPSRAPDTVAGVAQRVSPSVVSIQDGGTSLSGNGSGFVIENDHVVTNNHVASALQGGDMEVVYSDGQTSGASIVGTRPESDLAVLDLEDPMDVQPLEFGDSEKVTVGDEVIAIGAPLGLAGTVTSGIISAVDRPVNLGEGSSGGGTAISALQTDAAINPGNSGGPLVDAQGRVIGVNTAIATLGGGGAQGGQGGSIGLGFAIPSAEVEGVVDDIISGAGGGGSGSQGGAEIGVLLDESYDQGARIAVPDGQSGVSAVEPGGPADEAGLREGDVVIRFDGRDISDADTLVRLIGEYEAGDRVEIVYERDGERRTTDITLGSTTD</sequence>
<organism evidence="6 7">
    <name type="scientific">Streptomonospora arabica</name>
    <dbReference type="NCBI Taxonomy" id="412417"/>
    <lineage>
        <taxon>Bacteria</taxon>
        <taxon>Bacillati</taxon>
        <taxon>Actinomycetota</taxon>
        <taxon>Actinomycetes</taxon>
        <taxon>Streptosporangiales</taxon>
        <taxon>Nocardiopsidaceae</taxon>
        <taxon>Streptomonospora</taxon>
    </lineage>
</organism>
<evidence type="ECO:0000313" key="7">
    <source>
        <dbReference type="Proteomes" id="UP001595858"/>
    </source>
</evidence>
<dbReference type="InterPro" id="IPR036034">
    <property type="entry name" value="PDZ_sf"/>
</dbReference>
<feature type="region of interest" description="Disordered" evidence="3">
    <location>
        <begin position="1"/>
        <end position="195"/>
    </location>
</feature>
<dbReference type="Proteomes" id="UP001595858">
    <property type="component" value="Unassembled WGS sequence"/>
</dbReference>
<dbReference type="PROSITE" id="PS50106">
    <property type="entry name" value="PDZ"/>
    <property type="match status" value="1"/>
</dbReference>
<feature type="compositionally biased region" description="Pro residues" evidence="3">
    <location>
        <begin position="182"/>
        <end position="192"/>
    </location>
</feature>
<dbReference type="Gene3D" id="2.30.42.10">
    <property type="match status" value="1"/>
</dbReference>
<accession>A0ABV9SKG1</accession>
<dbReference type="InterPro" id="IPR009003">
    <property type="entry name" value="Peptidase_S1_PA"/>
</dbReference>
<dbReference type="InterPro" id="IPR001478">
    <property type="entry name" value="PDZ"/>
</dbReference>
<gene>
    <name evidence="6" type="ORF">ACFPCZ_12050</name>
</gene>
<dbReference type="SUPFAM" id="SSF50156">
    <property type="entry name" value="PDZ domain-like"/>
    <property type="match status" value="1"/>
</dbReference>
<dbReference type="Gene3D" id="2.40.10.120">
    <property type="match status" value="1"/>
</dbReference>
<keyword evidence="4" id="KW-0812">Transmembrane</keyword>
<proteinExistence type="predicted"/>
<name>A0ABV9SKG1_9ACTN</name>
<keyword evidence="4" id="KW-1133">Transmembrane helix</keyword>
<dbReference type="Pfam" id="PF13180">
    <property type="entry name" value="PDZ_2"/>
    <property type="match status" value="1"/>
</dbReference>
<dbReference type="InterPro" id="IPR001940">
    <property type="entry name" value="Peptidase_S1C"/>
</dbReference>
<dbReference type="Pfam" id="PF13365">
    <property type="entry name" value="Trypsin_2"/>
    <property type="match status" value="1"/>
</dbReference>
<dbReference type="PANTHER" id="PTHR43343">
    <property type="entry name" value="PEPTIDASE S12"/>
    <property type="match status" value="1"/>
</dbReference>
<feature type="region of interest" description="Disordered" evidence="3">
    <location>
        <begin position="228"/>
        <end position="260"/>
    </location>
</feature>